<dbReference type="EMBL" id="LN714502">
    <property type="protein sequence ID" value="CEL78232.1"/>
    <property type="molecule type" value="Genomic_DNA"/>
</dbReference>
<reference evidence="3" key="3">
    <citation type="submission" date="2013-08" db="EMBL/GenBank/DDBJ databases">
        <authorList>
            <person name="Sibley D."/>
            <person name="Venepally P."/>
            <person name="Karamycheva S."/>
            <person name="Hadjithomas M."/>
            <person name="Khan A."/>
            <person name="Brunk B."/>
            <person name="Roos D."/>
            <person name="Caler E."/>
            <person name="Lorenzi H."/>
        </authorList>
    </citation>
    <scope>NUCLEOTIDE SEQUENCE</scope>
    <source>
        <strain evidence="3">VEG</strain>
    </source>
</reference>
<feature type="compositionally biased region" description="Polar residues" evidence="1">
    <location>
        <begin position="243"/>
        <end position="285"/>
    </location>
</feature>
<dbReference type="OMA" id="ARHKDMM"/>
<feature type="compositionally biased region" description="Polar residues" evidence="1">
    <location>
        <begin position="124"/>
        <end position="145"/>
    </location>
</feature>
<dbReference type="PaxDb" id="5811-TGME49_017680"/>
<dbReference type="OrthoDB" id="333639at2759"/>
<feature type="region of interest" description="Disordered" evidence="1">
    <location>
        <begin position="982"/>
        <end position="1002"/>
    </location>
</feature>
<feature type="compositionally biased region" description="Basic and acidic residues" evidence="1">
    <location>
        <begin position="598"/>
        <end position="609"/>
    </location>
</feature>
<evidence type="ECO:0000313" key="4">
    <source>
        <dbReference type="Proteomes" id="UP000002226"/>
    </source>
</evidence>
<feature type="compositionally biased region" description="Polar residues" evidence="1">
    <location>
        <begin position="1323"/>
        <end position="1334"/>
    </location>
</feature>
<organism evidence="3 4">
    <name type="scientific">Toxoplasma gondii (strain ATCC 50861 / VEG)</name>
    <dbReference type="NCBI Taxonomy" id="432359"/>
    <lineage>
        <taxon>Eukaryota</taxon>
        <taxon>Sar</taxon>
        <taxon>Alveolata</taxon>
        <taxon>Apicomplexa</taxon>
        <taxon>Conoidasida</taxon>
        <taxon>Coccidia</taxon>
        <taxon>Eucoccidiorida</taxon>
        <taxon>Eimeriorina</taxon>
        <taxon>Sarcocystidae</taxon>
        <taxon>Toxoplasma</taxon>
    </lineage>
</organism>
<feature type="region of interest" description="Disordered" evidence="1">
    <location>
        <begin position="1015"/>
        <end position="1036"/>
    </location>
</feature>
<feature type="region of interest" description="Disordered" evidence="1">
    <location>
        <begin position="595"/>
        <end position="828"/>
    </location>
</feature>
<gene>
    <name evidence="2" type="ORF">BN1205_006830</name>
    <name evidence="3" type="ORF">TGVEG_217680</name>
</gene>
<name>A0A125YWF7_TOXGV</name>
<dbReference type="VEuPathDB" id="ToxoDB:TGVEG_217680"/>
<feature type="compositionally biased region" description="Gly residues" evidence="1">
    <location>
        <begin position="942"/>
        <end position="951"/>
    </location>
</feature>
<feature type="region of interest" description="Disordered" evidence="1">
    <location>
        <begin position="87"/>
        <end position="180"/>
    </location>
</feature>
<reference evidence="2" key="4">
    <citation type="journal article" date="2015" name="PLoS ONE">
        <title>Comprehensive Evaluation of Toxoplasma gondii VEG and Neospora caninum LIV Genomes with Tachyzoite Stage Transcriptome and Proteome Defines Novel Transcript Features.</title>
        <authorList>
            <person name="Ramaprasad A."/>
            <person name="Mourier T."/>
            <person name="Naeem R."/>
            <person name="Malas T.B."/>
            <person name="Moussa E."/>
            <person name="Panigrahi A."/>
            <person name="Vermont S.J."/>
            <person name="Otto T.D."/>
            <person name="Wastling J."/>
            <person name="Pain A."/>
        </authorList>
    </citation>
    <scope>NUCLEOTIDE SEQUENCE</scope>
    <source>
        <strain evidence="2">VEG</strain>
    </source>
</reference>
<feature type="compositionally biased region" description="Basic and acidic residues" evidence="1">
    <location>
        <begin position="817"/>
        <end position="828"/>
    </location>
</feature>
<feature type="region of interest" description="Disordered" evidence="1">
    <location>
        <begin position="211"/>
        <end position="303"/>
    </location>
</feature>
<reference evidence="4" key="2">
    <citation type="submission" date="2008-03" db="EMBL/GenBank/DDBJ databases">
        <title>Annotation of Toxoplasma gondii VEG.</title>
        <authorList>
            <person name="Lorenzi H."/>
            <person name="Inman J."/>
            <person name="Amedeo P."/>
            <person name="Brunk B."/>
            <person name="Roos D."/>
            <person name="Caler E."/>
        </authorList>
    </citation>
    <scope>NUCLEOTIDE SEQUENCE [LARGE SCALE GENOMIC DNA]</scope>
    <source>
        <strain evidence="4">ATCC 50861 / VEG</strain>
    </source>
</reference>
<accession>A0A0F7V6R6</accession>
<feature type="region of interest" description="Disordered" evidence="1">
    <location>
        <begin position="1804"/>
        <end position="1916"/>
    </location>
</feature>
<proteinExistence type="predicted"/>
<reference evidence="3" key="1">
    <citation type="submission" date="2007-03" db="EMBL/GenBank/DDBJ databases">
        <authorList>
            <person name="Paulsen I."/>
        </authorList>
    </citation>
    <scope>NUCLEOTIDE SEQUENCE</scope>
    <source>
        <strain evidence="3">VEG</strain>
    </source>
</reference>
<feature type="region of interest" description="Disordered" evidence="1">
    <location>
        <begin position="1156"/>
        <end position="1185"/>
    </location>
</feature>
<dbReference type="EMBL" id="AAYL02000082">
    <property type="protein sequence ID" value="ESS34092.1"/>
    <property type="molecule type" value="Genomic_DNA"/>
</dbReference>
<feature type="region of interest" description="Disordered" evidence="1">
    <location>
        <begin position="1956"/>
        <end position="1977"/>
    </location>
</feature>
<feature type="compositionally biased region" description="Basic and acidic residues" evidence="1">
    <location>
        <begin position="1962"/>
        <end position="1977"/>
    </location>
</feature>
<evidence type="ECO:0000313" key="3">
    <source>
        <dbReference type="EMBL" id="ESS34092.1"/>
    </source>
</evidence>
<feature type="region of interest" description="Disordered" evidence="1">
    <location>
        <begin position="1399"/>
        <end position="1422"/>
    </location>
</feature>
<feature type="compositionally biased region" description="Basic and acidic residues" evidence="1">
    <location>
        <begin position="706"/>
        <end position="729"/>
    </location>
</feature>
<feature type="compositionally biased region" description="Basic and acidic residues" evidence="1">
    <location>
        <begin position="641"/>
        <end position="677"/>
    </location>
</feature>
<evidence type="ECO:0000256" key="1">
    <source>
        <dbReference type="SAM" id="MobiDB-lite"/>
    </source>
</evidence>
<evidence type="ECO:0000313" key="2">
    <source>
        <dbReference type="EMBL" id="CEL78232.1"/>
    </source>
</evidence>
<feature type="compositionally biased region" description="Polar residues" evidence="1">
    <location>
        <begin position="1304"/>
        <end position="1315"/>
    </location>
</feature>
<feature type="compositionally biased region" description="Basic residues" evidence="1">
    <location>
        <begin position="742"/>
        <end position="762"/>
    </location>
</feature>
<feature type="compositionally biased region" description="Polar residues" evidence="1">
    <location>
        <begin position="166"/>
        <end position="177"/>
    </location>
</feature>
<feature type="region of interest" description="Disordered" evidence="1">
    <location>
        <begin position="1202"/>
        <end position="1224"/>
    </location>
</feature>
<feature type="compositionally biased region" description="Basic and acidic residues" evidence="1">
    <location>
        <begin position="987"/>
        <end position="996"/>
    </location>
</feature>
<dbReference type="Proteomes" id="UP000002226">
    <property type="component" value="Unassembled WGS sequence"/>
</dbReference>
<feature type="compositionally biased region" description="Basic and acidic residues" evidence="1">
    <location>
        <begin position="1399"/>
        <end position="1419"/>
    </location>
</feature>
<feature type="compositionally biased region" description="Basic and acidic residues" evidence="1">
    <location>
        <begin position="771"/>
        <end position="802"/>
    </location>
</feature>
<accession>A0A125YWF7</accession>
<feature type="compositionally biased region" description="Polar residues" evidence="1">
    <location>
        <begin position="1283"/>
        <end position="1294"/>
    </location>
</feature>
<feature type="region of interest" description="Disordered" evidence="1">
    <location>
        <begin position="927"/>
        <end position="967"/>
    </location>
</feature>
<protein>
    <submittedName>
        <fullName evidence="3">Uncharacterized protein</fullName>
    </submittedName>
</protein>
<dbReference type="eggNOG" id="ENOG502RSV8">
    <property type="taxonomic scope" value="Eukaryota"/>
</dbReference>
<feature type="region of interest" description="Disordered" evidence="1">
    <location>
        <begin position="1259"/>
        <end position="1335"/>
    </location>
</feature>
<feature type="compositionally biased region" description="Basic and acidic residues" evidence="1">
    <location>
        <begin position="1203"/>
        <end position="1223"/>
    </location>
</feature>
<feature type="compositionally biased region" description="Low complexity" evidence="1">
    <location>
        <begin position="621"/>
        <end position="636"/>
    </location>
</feature>
<keyword evidence="4" id="KW-1185">Reference proteome</keyword>
<sequence>MGGKSPPVPEAAGVGRWTDGASFLVCVKSGLFSLRTVLPLVTIFFCLPSETPFSSPALSSFSAGSFSRPDGVYGEPPLALPATLAAVASATSPEHSTTDESETTIEKRGKGAPAPGHSEGRTRGASSSSVPSTQAKQKGNATQQGPPHETPEQDSSLSVAGRGMEISQTSKHSASRTLSRDARLPLPSQLSFHGWLSSALDNSGEQLWGSWNGGSSEMKKGARTARPSAPGKAKPAFPRLISAVSSGLQETSPETHQDSLQQEASSDTSQLLTSLKSGLPQSAAPTGSERDGSFGSVTEPEVDAAEGWELESQAEAVEKVEASLQKRVSKLTGDIDWLQKQLDGVVGDMQMYRSALVDLRPQRSVEAFEQIAAGGRNFPHRTFLEQLENAVNVMDSRISTFVRTNSTLFESQLREAVNQRLTPLRRDVVDLSFAMLNASDTSVALASELDDISRGVNVTIDRHVADVELFKDRREAVYEEDIRQEEYRIRARLEELKQSEQSRINRSSLEEQILSAAVADAVHEMERRGVGVLDVSTVYPNSEAKKVLELLLYMVAKQQDPSWEVLPIVLVTAPPPPLPVQPRPISDLLVTTVAGSHSGHEEATRRGGGDNETELDDAGRGASLLRGELSESSRSATSFHSSEEDRGKNESGDEDMRNGSLDEARRYAAEPDWVKDGDETDTADLQRGAEDSGSSVENRRRANKKPLHEQRVRDGDKKPEVADDAREPEGESPAGEGESRQLLRRGHGKQKSPRREKRGKKKGVADAGEGMEEKPGDIQRGGDGRQDPEREERSRKVPERRRSFFGNLFGRAKRRLQREQKNHPAHEREAEIWHAQKATTARAQGNRETFGDWGMKLIYSYEGASQPVEPEEWTNATQMLPPWVIRDAAVDDRPLYALVPPLATLQRLVYEHFQALPPVHLPAATSARDPATAVSAEMGSDPRGGAGGEGRGSAKLEPVEAGPEAENPATRVAEVLDAKQLAADVADGEKDPREEGDPRDEEELQMRLQRFSEEVAHAEDSHRLESTDRVEETSRAASKEGGYYVLRVSGLVIESYFFSADHQITSVPTFYPVSEPVTGFGPFVSYAEYGAQFMKTYTDFQPPFPSLSPVGDDADLVGAWSGSKVLPSEAREYDTLSRFQPTRALPLDVAIKKAEKRAKRAGQRGAASSTETVESGSPEDQADEQDLRVPAEDGLALLIHVQQETRGEGESKPEEGEMNREKGNGVYGGFNPFVCCLNQSSTQLSEWCVAPQRNVFADGGDEGAERDRETIHTPSSPPEVSLPTLNSVETQVSATAGRKLETPGFNSDNEETLASSRVEESGQKSGTTPGTRSESAALFPTAVGKRKVLVVYLGPRTDGLPLRYQAGNGGELRRLQLTQSSVETLVQHLDGVCTADFSRKTETKGDRKQSTKKQADAQKRAPQMPSCTALDSFVHAPLGSRFWKQLMTLKHEMYVSNASKWATSYNRRLMDKHQIDVETAFAQELPPLFLPLSSFFQENVLLIRIHVAACPSRRRGSNEFAVPPVSVLERAVYLIGYPAAGLAAVAAYSYATRTQSKLTRLKETAKAAAAEAFPHYQPVMSAMQTATAEAGLWGRTSGAGEASRWIANVHVKFGKSSTSSIDLLDASLRSSHSDVGNPESRGGREQFWKVHVHGEEKRRKQQNGGNEDPFYIKGVQAGEAEAAVECATMPSIVTRVGSLMETRVIPRLYASELRGRKILVTLSSDQTPFLGERFFAGDRMEEAWKQVNLMPTRNHVAEKKKLKVKRTTSKKTDPAAAANLSVKKTVEVLDAEKRRPKVLEMPNLLVENALEGTPHTRHRSEEGKWTPPEPNALPLYNDHSLSSNEEEVAPKEQDPGVSKAPESRAPETPEAILPEERMPFGRTVQESVKREGQDLTTPKGQALMTSEGPDLMTPEGQELMTREGWVLEAPEERESMTSDGQESVAPYGHESVALDAEESVAPEEHESVTPKHSEALTFERQKEIIPEADESVRPQHSEPLTFERQKGMMPQAHESVTPKNSEALTFARHKDMMSEEDESVRPKHSEPLMFARHKDMMSEEDESVRPKHSEPLMFARHKDMMSEEDESVRPKHSEPLMFARHKDMMSEEDESVRPKHSEPLMFARHKDMMLEEDESVTPKHSEPLMFARQKDMMPEEDESVTPMHSEAMMFTRQKEMMPEDEETPTPDVEDPASLDDYTLMKNTRELMNLGYDGFASAEEMVTPEYEELGLFDVV</sequence>